<dbReference type="Pfam" id="PF06945">
    <property type="entry name" value="DUF1289"/>
    <property type="match status" value="1"/>
</dbReference>
<dbReference type="RefSeq" id="WP_209357087.1">
    <property type="nucleotide sequence ID" value="NZ_CP060010.1"/>
</dbReference>
<dbReference type="InterPro" id="IPR010710">
    <property type="entry name" value="DUF1289"/>
</dbReference>
<reference evidence="1" key="1">
    <citation type="submission" date="2020-07" db="EMBL/GenBank/DDBJ databases">
        <title>Genome sequences of bacteria associated with the marine, planktonic diatom Thalassiosira profunda strain ECT2AJA-044.</title>
        <authorList>
            <person name="Gargas C.B."/>
            <person name="Roberts W.R."/>
            <person name="Alverson A.J."/>
        </authorList>
    </citation>
    <scope>NUCLEOTIDE SEQUENCE</scope>
    <source>
        <strain evidence="1">ECT2AJA-044</strain>
    </source>
</reference>
<gene>
    <name evidence="1" type="ORF">HZ995_02400</name>
</gene>
<protein>
    <submittedName>
        <fullName evidence="1">DUF1289 domain-containing protein</fullName>
    </submittedName>
</protein>
<accession>A0A975I7N9</accession>
<evidence type="ECO:0000313" key="2">
    <source>
        <dbReference type="Proteomes" id="UP000665026"/>
    </source>
</evidence>
<sequence>MKKRKSPCIDVCDFSGQSGWCLGCGRTRTECARWKKMKPYEAKLIEKELPRRIAKVAAKNTE</sequence>
<name>A0A975I7N9_9RHOB</name>
<dbReference type="KEGG" id="cact:HZ995_02400"/>
<evidence type="ECO:0000313" key="1">
    <source>
        <dbReference type="EMBL" id="QTN36388.1"/>
    </source>
</evidence>
<dbReference type="EMBL" id="CP060010">
    <property type="protein sequence ID" value="QTN36388.1"/>
    <property type="molecule type" value="Genomic_DNA"/>
</dbReference>
<proteinExistence type="predicted"/>
<dbReference type="Proteomes" id="UP000665026">
    <property type="component" value="Chromosome"/>
</dbReference>
<organism evidence="1 2">
    <name type="scientific">Cognatishimia activa</name>
    <dbReference type="NCBI Taxonomy" id="1715691"/>
    <lineage>
        <taxon>Bacteria</taxon>
        <taxon>Pseudomonadati</taxon>
        <taxon>Pseudomonadota</taxon>
        <taxon>Alphaproteobacteria</taxon>
        <taxon>Rhodobacterales</taxon>
        <taxon>Paracoccaceae</taxon>
        <taxon>Cognatishimia</taxon>
    </lineage>
</organism>
<dbReference type="AlphaFoldDB" id="A0A975I7N9"/>